<dbReference type="EMBL" id="CP001778">
    <property type="protein sequence ID" value="ADD45680.1"/>
    <property type="molecule type" value="Genomic_DNA"/>
</dbReference>
<gene>
    <name evidence="2" type="ordered locus">Snas_6056</name>
</gene>
<keyword evidence="3" id="KW-1185">Reference proteome</keyword>
<evidence type="ECO:0000259" key="1">
    <source>
        <dbReference type="Pfam" id="PF06983"/>
    </source>
</evidence>
<proteinExistence type="predicted"/>
<organism evidence="2 3">
    <name type="scientific">Stackebrandtia nassauensis (strain DSM 44728 / CIP 108903 / NRRL B-16338 / NBRC 102104 / LLR-40K-21)</name>
    <dbReference type="NCBI Taxonomy" id="446470"/>
    <lineage>
        <taxon>Bacteria</taxon>
        <taxon>Bacillati</taxon>
        <taxon>Actinomycetota</taxon>
        <taxon>Actinomycetes</taxon>
        <taxon>Glycomycetales</taxon>
        <taxon>Glycomycetaceae</taxon>
        <taxon>Stackebrandtia</taxon>
    </lineage>
</organism>
<dbReference type="Proteomes" id="UP000000844">
    <property type="component" value="Chromosome"/>
</dbReference>
<dbReference type="HOGENOM" id="CLU_046006_22_1_11"/>
<dbReference type="InterPro" id="IPR028973">
    <property type="entry name" value="PhnB-like"/>
</dbReference>
<protein>
    <submittedName>
        <fullName evidence="2">3-demethylubiquinone-9 3-methyltransferase</fullName>
    </submittedName>
</protein>
<dbReference type="eggNOG" id="COG3865">
    <property type="taxonomic scope" value="Bacteria"/>
</dbReference>
<name>D3Q1A0_STANL</name>
<dbReference type="PIRSF" id="PIRSF021700">
    <property type="entry name" value="3_dmu_93_MTrfase"/>
    <property type="match status" value="1"/>
</dbReference>
<evidence type="ECO:0000313" key="2">
    <source>
        <dbReference type="EMBL" id="ADD45680.1"/>
    </source>
</evidence>
<sequence>MKEVTPFLWFDTQAEEAATFYTSLFDDGKITKVLHYGSAGPGESGSVMTVDFELAGQKFMALNAGPQYRFNESVSFLIHCDTQEEVNRYWSQLTEGGEPRPCGWLKDKYGLFWQIVPKLLFTLRDDPDQVKGQAVMAAMLNMGKIESAELQRVYDNA</sequence>
<dbReference type="Pfam" id="PF06983">
    <property type="entry name" value="3-dmu-9_3-mt"/>
    <property type="match status" value="1"/>
</dbReference>
<accession>D3Q1A0</accession>
<feature type="domain" description="PhnB-like" evidence="1">
    <location>
        <begin position="3"/>
        <end position="116"/>
    </location>
</feature>
<dbReference type="InterPro" id="IPR029068">
    <property type="entry name" value="Glyas_Bleomycin-R_OHBP_Dase"/>
</dbReference>
<dbReference type="RefSeq" id="WP_013021251.1">
    <property type="nucleotide sequence ID" value="NC_013947.1"/>
</dbReference>
<dbReference type="GO" id="GO:0032259">
    <property type="term" value="P:methylation"/>
    <property type="evidence" value="ECO:0007669"/>
    <property type="project" value="UniProtKB-KW"/>
</dbReference>
<dbReference type="Gene3D" id="3.10.180.10">
    <property type="entry name" value="2,3-Dihydroxybiphenyl 1,2-Dioxygenase, domain 1"/>
    <property type="match status" value="1"/>
</dbReference>
<keyword evidence="2" id="KW-0489">Methyltransferase</keyword>
<dbReference type="SUPFAM" id="SSF54593">
    <property type="entry name" value="Glyoxalase/Bleomycin resistance protein/Dihydroxybiphenyl dioxygenase"/>
    <property type="match status" value="1"/>
</dbReference>
<keyword evidence="2" id="KW-0808">Transferase</keyword>
<dbReference type="InterPro" id="IPR009725">
    <property type="entry name" value="3_dmu_93_MTrfase"/>
</dbReference>
<keyword evidence="2" id="KW-0830">Ubiquinone</keyword>
<evidence type="ECO:0000313" key="3">
    <source>
        <dbReference type="Proteomes" id="UP000000844"/>
    </source>
</evidence>
<dbReference type="GO" id="GO:0008168">
    <property type="term" value="F:methyltransferase activity"/>
    <property type="evidence" value="ECO:0007669"/>
    <property type="project" value="UniProtKB-KW"/>
</dbReference>
<reference evidence="2 3" key="1">
    <citation type="journal article" date="2009" name="Stand. Genomic Sci.">
        <title>Complete genome sequence of Stackebrandtia nassauensis type strain (LLR-40K-21).</title>
        <authorList>
            <person name="Munk C."/>
            <person name="Lapidus A."/>
            <person name="Copeland A."/>
            <person name="Jando M."/>
            <person name="Mayilraj S."/>
            <person name="Glavina Del Rio T."/>
            <person name="Nolan M."/>
            <person name="Chen F."/>
            <person name="Lucas S."/>
            <person name="Tice H."/>
            <person name="Cheng J.F."/>
            <person name="Han C."/>
            <person name="Detter J.C."/>
            <person name="Bruce D."/>
            <person name="Goodwin L."/>
            <person name="Chain P."/>
            <person name="Pitluck S."/>
            <person name="Goker M."/>
            <person name="Ovchinikova G."/>
            <person name="Pati A."/>
            <person name="Ivanova N."/>
            <person name="Mavromatis K."/>
            <person name="Chen A."/>
            <person name="Palaniappan K."/>
            <person name="Land M."/>
            <person name="Hauser L."/>
            <person name="Chang Y.J."/>
            <person name="Jeffries C.D."/>
            <person name="Bristow J."/>
            <person name="Eisen J.A."/>
            <person name="Markowitz V."/>
            <person name="Hugenholtz P."/>
            <person name="Kyrpides N.C."/>
            <person name="Klenk H.P."/>
        </authorList>
    </citation>
    <scope>NUCLEOTIDE SEQUENCE [LARGE SCALE GENOMIC DNA]</scope>
    <source>
        <strain evidence="3">DSM 44728 / CIP 108903 / NRRL B-16338 / NBRC 102104 / LLR-40K-21</strain>
    </source>
</reference>
<dbReference type="KEGG" id="sna:Snas_6056"/>
<dbReference type="STRING" id="446470.Snas_6056"/>
<dbReference type="PANTHER" id="PTHR33990">
    <property type="entry name" value="PROTEIN YJDN-RELATED"/>
    <property type="match status" value="1"/>
</dbReference>
<dbReference type="CDD" id="cd06588">
    <property type="entry name" value="PhnB_like"/>
    <property type="match status" value="1"/>
</dbReference>
<dbReference type="OrthoDB" id="9806473at2"/>
<dbReference type="AlphaFoldDB" id="D3Q1A0"/>